<keyword evidence="7" id="KW-0418">Kinase</keyword>
<dbReference type="EMBL" id="BBJS01000014">
    <property type="protein sequence ID" value="GAN13014.1"/>
    <property type="molecule type" value="Genomic_DNA"/>
</dbReference>
<evidence type="ECO:0000313" key="9">
    <source>
        <dbReference type="EMBL" id="GAN13014.1"/>
    </source>
</evidence>
<reference evidence="9 10" key="1">
    <citation type="submission" date="2014-08" db="EMBL/GenBank/DDBJ databases">
        <title>Whole genome shotgun sequence of Sphingomonas paucimobilis NBRC 13935.</title>
        <authorList>
            <person name="Hosoyama A."/>
            <person name="Hashimoto M."/>
            <person name="Hosoyama Y."/>
            <person name="Noguchi M."/>
            <person name="Uohara A."/>
            <person name="Ohji S."/>
            <person name="Katano-Makiyama Y."/>
            <person name="Ichikawa N."/>
            <person name="Kimura A."/>
            <person name="Yamazoe A."/>
            <person name="Fujita N."/>
        </authorList>
    </citation>
    <scope>NUCLEOTIDE SEQUENCE [LARGE SCALE GENOMIC DNA]</scope>
    <source>
        <strain evidence="9 10">NBRC 13935</strain>
    </source>
</reference>
<dbReference type="GO" id="GO:0009401">
    <property type="term" value="P:phosphoenolpyruvate-dependent sugar phosphotransferase system"/>
    <property type="evidence" value="ECO:0007669"/>
    <property type="project" value="UniProtKB-KW"/>
</dbReference>
<gene>
    <name evidence="9" type="ORF">SP6_14_01710</name>
</gene>
<keyword evidence="2" id="KW-0813">Transport</keyword>
<dbReference type="GO" id="GO:0016020">
    <property type="term" value="C:membrane"/>
    <property type="evidence" value="ECO:0007669"/>
    <property type="project" value="InterPro"/>
</dbReference>
<dbReference type="Gene3D" id="3.40.50.510">
    <property type="entry name" value="Phosphotransferase system, mannose-type IIA component"/>
    <property type="match status" value="1"/>
</dbReference>
<dbReference type="InterPro" id="IPR051471">
    <property type="entry name" value="Bacterial_PTS_sugar_comp"/>
</dbReference>
<dbReference type="PANTHER" id="PTHR33799:SF1">
    <property type="entry name" value="PTS SYSTEM MANNOSE-SPECIFIC EIIAB COMPONENT-RELATED"/>
    <property type="match status" value="1"/>
</dbReference>
<comment type="subcellular location">
    <subcellularLocation>
        <location evidence="1">Cytoplasm</location>
    </subcellularLocation>
</comment>
<dbReference type="AlphaFoldDB" id="A0A0C9N0C8"/>
<evidence type="ECO:0000313" key="10">
    <source>
        <dbReference type="Proteomes" id="UP000032025"/>
    </source>
</evidence>
<feature type="domain" description="PTS EIIA type-4" evidence="8">
    <location>
        <begin position="4"/>
        <end position="126"/>
    </location>
</feature>
<protein>
    <submittedName>
        <fullName evidence="9">DNA, contig: SP614</fullName>
    </submittedName>
</protein>
<evidence type="ECO:0000256" key="5">
    <source>
        <dbReference type="ARBA" id="ARBA00022679"/>
    </source>
</evidence>
<evidence type="ECO:0000256" key="4">
    <source>
        <dbReference type="ARBA" id="ARBA00022597"/>
    </source>
</evidence>
<dbReference type="PROSITE" id="PS51096">
    <property type="entry name" value="PTS_EIIA_TYPE_4"/>
    <property type="match status" value="1"/>
</dbReference>
<keyword evidence="5" id="KW-0808">Transferase</keyword>
<evidence type="ECO:0000256" key="6">
    <source>
        <dbReference type="ARBA" id="ARBA00022683"/>
    </source>
</evidence>
<keyword evidence="3" id="KW-0963">Cytoplasm</keyword>
<accession>A0A0C9N0C8</accession>
<evidence type="ECO:0000256" key="2">
    <source>
        <dbReference type="ARBA" id="ARBA00022448"/>
    </source>
</evidence>
<proteinExistence type="predicted"/>
<dbReference type="InterPro" id="IPR036662">
    <property type="entry name" value="PTS_EIIA_man-typ_sf"/>
</dbReference>
<comment type="caution">
    <text evidence="9">The sequence shown here is derived from an EMBL/GenBank/DDBJ whole genome shotgun (WGS) entry which is preliminary data.</text>
</comment>
<evidence type="ECO:0000256" key="1">
    <source>
        <dbReference type="ARBA" id="ARBA00004496"/>
    </source>
</evidence>
<dbReference type="Pfam" id="PF03610">
    <property type="entry name" value="EIIA-man"/>
    <property type="match status" value="1"/>
</dbReference>
<keyword evidence="4" id="KW-0762">Sugar transport</keyword>
<evidence type="ECO:0000256" key="3">
    <source>
        <dbReference type="ARBA" id="ARBA00022490"/>
    </source>
</evidence>
<dbReference type="SUPFAM" id="SSF53062">
    <property type="entry name" value="PTS system fructose IIA component-like"/>
    <property type="match status" value="1"/>
</dbReference>
<dbReference type="GO" id="GO:0016301">
    <property type="term" value="F:kinase activity"/>
    <property type="evidence" value="ECO:0007669"/>
    <property type="project" value="UniProtKB-KW"/>
</dbReference>
<dbReference type="Proteomes" id="UP000032025">
    <property type="component" value="Unassembled WGS sequence"/>
</dbReference>
<dbReference type="InterPro" id="IPR033887">
    <property type="entry name" value="PTS_IIA_man"/>
</dbReference>
<dbReference type="InterPro" id="IPR004701">
    <property type="entry name" value="PTS_EIIA_man-typ"/>
</dbReference>
<keyword evidence="6" id="KW-0598">Phosphotransferase system</keyword>
<evidence type="ECO:0000256" key="7">
    <source>
        <dbReference type="ARBA" id="ARBA00022777"/>
    </source>
</evidence>
<dbReference type="PANTHER" id="PTHR33799">
    <property type="entry name" value="PTS PERMEASE-RELATED-RELATED"/>
    <property type="match status" value="1"/>
</dbReference>
<keyword evidence="10" id="KW-1185">Reference proteome</keyword>
<dbReference type="GO" id="GO:0005737">
    <property type="term" value="C:cytoplasm"/>
    <property type="evidence" value="ECO:0007669"/>
    <property type="project" value="UniProtKB-SubCell"/>
</dbReference>
<name>A0A0C9N0C8_SPHPI</name>
<dbReference type="CDD" id="cd00006">
    <property type="entry name" value="PTS_IIA_man"/>
    <property type="match status" value="1"/>
</dbReference>
<organism evidence="9 10">
    <name type="scientific">Sphingomonas paucimobilis NBRC 13935</name>
    <dbReference type="NCBI Taxonomy" id="1219050"/>
    <lineage>
        <taxon>Bacteria</taxon>
        <taxon>Pseudomonadati</taxon>
        <taxon>Pseudomonadota</taxon>
        <taxon>Alphaproteobacteria</taxon>
        <taxon>Sphingomonadales</taxon>
        <taxon>Sphingomonadaceae</taxon>
        <taxon>Sphingomonas</taxon>
    </lineage>
</organism>
<evidence type="ECO:0000259" key="8">
    <source>
        <dbReference type="PROSITE" id="PS51096"/>
    </source>
</evidence>
<sequence>MSDMIGLVLVTHGRLADEFVTAMVHVVGPQERIATIAIGPEDDMEERRADIAAAIGAVDAGRGVIVLTDLFGGTPSNLAISLMERGRVEVIAGMNLPMLIRLGSARKSMQVVDAVAAAREAGRKYISVASEVLGEAAA</sequence>